<dbReference type="RefSeq" id="WP_334660284.1">
    <property type="nucleotide sequence ID" value="NZ_JARULZ010000002.1"/>
</dbReference>
<dbReference type="Proteomes" id="UP001310290">
    <property type="component" value="Unassembled WGS sequence"/>
</dbReference>
<feature type="region of interest" description="Disordered" evidence="1">
    <location>
        <begin position="1"/>
        <end position="27"/>
    </location>
</feature>
<accession>A0ABU8AVW5</accession>
<proteinExistence type="predicted"/>
<keyword evidence="3" id="KW-1185">Reference proteome</keyword>
<comment type="caution">
    <text evidence="2">The sequence shown here is derived from an EMBL/GenBank/DDBJ whole genome shotgun (WGS) entry which is preliminary data.</text>
</comment>
<evidence type="ECO:0000313" key="2">
    <source>
        <dbReference type="EMBL" id="MEH0637308.1"/>
    </source>
</evidence>
<organism evidence="2 3">
    <name type="scientific">Streptomyces bottropensis</name>
    <dbReference type="NCBI Taxonomy" id="42235"/>
    <lineage>
        <taxon>Bacteria</taxon>
        <taxon>Bacillati</taxon>
        <taxon>Actinomycetota</taxon>
        <taxon>Actinomycetes</taxon>
        <taxon>Kitasatosporales</taxon>
        <taxon>Streptomycetaceae</taxon>
        <taxon>Streptomyces</taxon>
    </lineage>
</organism>
<reference evidence="2" key="1">
    <citation type="submission" date="2023-04" db="EMBL/GenBank/DDBJ databases">
        <title>Genomic diversity of scab-causing Streptomyces spp. in the province of Quebec, Canada.</title>
        <authorList>
            <person name="Biessy A."/>
            <person name="Cadieux M."/>
            <person name="Ciotola M."/>
            <person name="Filion M."/>
        </authorList>
    </citation>
    <scope>NUCLEOTIDE SEQUENCE</scope>
    <source>
        <strain evidence="2">B21-115</strain>
    </source>
</reference>
<protein>
    <submittedName>
        <fullName evidence="2">Uncharacterized protein</fullName>
    </submittedName>
</protein>
<name>A0ABU8AVW5_9ACTN</name>
<evidence type="ECO:0000256" key="1">
    <source>
        <dbReference type="SAM" id="MobiDB-lite"/>
    </source>
</evidence>
<sequence length="91" mass="10143">MRRPASGSPTAPTAGRAPGQWPDTDTSDEIGVRYAALMRERARRALVMQSIRASLQEQPSVRSVTACARRWVADIFRTADEVAKSKRETRK</sequence>
<dbReference type="EMBL" id="JARULZ010000002">
    <property type="protein sequence ID" value="MEH0637308.1"/>
    <property type="molecule type" value="Genomic_DNA"/>
</dbReference>
<gene>
    <name evidence="2" type="ORF">QBA35_28955</name>
</gene>
<evidence type="ECO:0000313" key="3">
    <source>
        <dbReference type="Proteomes" id="UP001310290"/>
    </source>
</evidence>